<reference evidence="5 6" key="1">
    <citation type="submission" date="2021-03" db="EMBL/GenBank/DDBJ databases">
        <title>Genome sequencing of Marinobacter sp. LPB0319.</title>
        <authorList>
            <person name="Kim J."/>
        </authorList>
    </citation>
    <scope>NUCLEOTIDE SEQUENCE [LARGE SCALE GENOMIC DNA]</scope>
    <source>
        <strain evidence="5 6">LPB0319</strain>
    </source>
</reference>
<keyword evidence="4" id="KW-0472">Membrane</keyword>
<evidence type="ECO:0000313" key="5">
    <source>
        <dbReference type="EMBL" id="QSP96588.1"/>
    </source>
</evidence>
<evidence type="ECO:0000256" key="2">
    <source>
        <dbReference type="ARBA" id="ARBA00022481"/>
    </source>
</evidence>
<gene>
    <name evidence="5" type="ORF">LPB19_15160</name>
</gene>
<name>A0ABX7N2J3_9GAMM</name>
<evidence type="ECO:0000313" key="6">
    <source>
        <dbReference type="Proteomes" id="UP000663555"/>
    </source>
</evidence>
<comment type="similarity">
    <text evidence="1">Belongs to the N-Me-Phe pilin family.</text>
</comment>
<evidence type="ECO:0000256" key="3">
    <source>
        <dbReference type="ARBA" id="ARBA00029638"/>
    </source>
</evidence>
<sequence>MKNNQAQNGFTLIELMIVVAIIGILAAIAIPAYQDYISKSKATAALADIAAGKTSYELTFTSEGADAISSPAAIGLASGSGNCTTISVTKPGTNGSATGAIKCDIKNPGRLGTSASIQLNRTAAGLYECSASVSDAKYLPSGCSKS</sequence>
<dbReference type="NCBIfam" id="TIGR02532">
    <property type="entry name" value="IV_pilin_GFxxxE"/>
    <property type="match status" value="1"/>
</dbReference>
<keyword evidence="4" id="KW-1133">Transmembrane helix</keyword>
<dbReference type="InterPro" id="IPR045584">
    <property type="entry name" value="Pilin-like"/>
</dbReference>
<dbReference type="PANTHER" id="PTHR30093:SF34">
    <property type="entry name" value="PREPILIN PEPTIDASE-DEPENDENT PROTEIN D"/>
    <property type="match status" value="1"/>
</dbReference>
<dbReference type="SUPFAM" id="SSF54523">
    <property type="entry name" value="Pili subunits"/>
    <property type="match status" value="1"/>
</dbReference>
<keyword evidence="6" id="KW-1185">Reference proteome</keyword>
<keyword evidence="4" id="KW-0812">Transmembrane</keyword>
<dbReference type="Pfam" id="PF00114">
    <property type="entry name" value="Pilin"/>
    <property type="match status" value="1"/>
</dbReference>
<dbReference type="Proteomes" id="UP000663555">
    <property type="component" value="Chromosome"/>
</dbReference>
<dbReference type="Pfam" id="PF07963">
    <property type="entry name" value="N_methyl"/>
    <property type="match status" value="1"/>
</dbReference>
<accession>A0ABX7N2J3</accession>
<dbReference type="PANTHER" id="PTHR30093">
    <property type="entry name" value="GENERAL SECRETION PATHWAY PROTEIN G"/>
    <property type="match status" value="1"/>
</dbReference>
<evidence type="ECO:0000256" key="4">
    <source>
        <dbReference type="SAM" id="Phobius"/>
    </source>
</evidence>
<proteinExistence type="inferred from homology"/>
<evidence type="ECO:0000256" key="1">
    <source>
        <dbReference type="ARBA" id="ARBA00005233"/>
    </source>
</evidence>
<organism evidence="5 6">
    <name type="scientific">Marinobacter salinisoli</name>
    <dbReference type="NCBI Taxonomy" id="2769486"/>
    <lineage>
        <taxon>Bacteria</taxon>
        <taxon>Pseudomonadati</taxon>
        <taxon>Pseudomonadota</taxon>
        <taxon>Gammaproteobacteria</taxon>
        <taxon>Pseudomonadales</taxon>
        <taxon>Marinobacteraceae</taxon>
        <taxon>Marinobacter</taxon>
    </lineage>
</organism>
<dbReference type="EMBL" id="CP071247">
    <property type="protein sequence ID" value="QSP96588.1"/>
    <property type="molecule type" value="Genomic_DNA"/>
</dbReference>
<dbReference type="Gene3D" id="3.30.700.10">
    <property type="entry name" value="Glycoprotein, Type 4 Pilin"/>
    <property type="match status" value="1"/>
</dbReference>
<dbReference type="InterPro" id="IPR012902">
    <property type="entry name" value="N_methyl_site"/>
</dbReference>
<feature type="transmembrane region" description="Helical" evidence="4">
    <location>
        <begin position="12"/>
        <end position="33"/>
    </location>
</feature>
<keyword evidence="2" id="KW-0488">Methylation</keyword>
<dbReference type="InterPro" id="IPR001082">
    <property type="entry name" value="Pilin"/>
</dbReference>
<protein>
    <recommendedName>
        <fullName evidence="3">Pilin</fullName>
    </recommendedName>
</protein>